<dbReference type="GO" id="GO:0042775">
    <property type="term" value="P:mitochondrial ATP synthesis coupled electron transport"/>
    <property type="evidence" value="ECO:0007669"/>
    <property type="project" value="TreeGrafter"/>
</dbReference>
<evidence type="ECO:0008006" key="6">
    <source>
        <dbReference type="Google" id="ProtNLM"/>
    </source>
</evidence>
<dbReference type="GO" id="GO:0005739">
    <property type="term" value="C:mitochondrion"/>
    <property type="evidence" value="ECO:0007669"/>
    <property type="project" value="UniProtKB-SubCell"/>
</dbReference>
<dbReference type="InterPro" id="IPR042289">
    <property type="entry name" value="COA6"/>
</dbReference>
<evidence type="ECO:0000256" key="3">
    <source>
        <dbReference type="ARBA" id="ARBA00023157"/>
    </source>
</evidence>
<dbReference type="Gene3D" id="1.10.10.140">
    <property type="entry name" value="Cytochrome c oxidase, subunit VIb"/>
    <property type="match status" value="1"/>
</dbReference>
<dbReference type="PANTHER" id="PTHR46690">
    <property type="entry name" value="CYTOCHROME C OXIDASE ASSEMBLY FACTOR 6 HOMOLOG"/>
    <property type="match status" value="1"/>
</dbReference>
<reference evidence="4" key="1">
    <citation type="submission" date="2024-06" db="EMBL/GenBank/DDBJ databases">
        <authorList>
            <person name="Liu X."/>
            <person name="Lenzi L."/>
            <person name="Haldenby T S."/>
            <person name="Uol C."/>
        </authorList>
    </citation>
    <scope>NUCLEOTIDE SEQUENCE</scope>
</reference>
<gene>
    <name evidence="4" type="ORF">CDAUBV1_LOCUS6523</name>
</gene>
<sequence length="98" mass="11578">MSRVLKKAEREKCWSSRNAFWDCIDTYIKETGPEYNVEEANKHCSNERKVYESLCPRTWIALFDKQRDFTLFKAKKLEEELISRVKASHKNSRTGGES</sequence>
<dbReference type="SUPFAM" id="SSF47694">
    <property type="entry name" value="Cytochrome c oxidase subunit h"/>
    <property type="match status" value="1"/>
</dbReference>
<keyword evidence="3" id="KW-1015">Disulfide bond</keyword>
<dbReference type="EMBL" id="CAXLJL010000156">
    <property type="protein sequence ID" value="CAL5133255.1"/>
    <property type="molecule type" value="Genomic_DNA"/>
</dbReference>
<evidence type="ECO:0000313" key="4">
    <source>
        <dbReference type="EMBL" id="CAL5133255.1"/>
    </source>
</evidence>
<dbReference type="InterPro" id="IPR036549">
    <property type="entry name" value="CX6/COA6-like_sf"/>
</dbReference>
<proteinExistence type="predicted"/>
<dbReference type="InterPro" id="IPR048280">
    <property type="entry name" value="COX6B-like"/>
</dbReference>
<evidence type="ECO:0000313" key="5">
    <source>
        <dbReference type="Proteomes" id="UP001497525"/>
    </source>
</evidence>
<comment type="subcellular location">
    <subcellularLocation>
        <location evidence="1">Mitochondrion</location>
    </subcellularLocation>
</comment>
<dbReference type="GO" id="GO:0008535">
    <property type="term" value="P:respiratory chain complex IV assembly"/>
    <property type="evidence" value="ECO:0007669"/>
    <property type="project" value="InterPro"/>
</dbReference>
<dbReference type="Pfam" id="PF02297">
    <property type="entry name" value="COX6B"/>
    <property type="match status" value="1"/>
</dbReference>
<evidence type="ECO:0000256" key="2">
    <source>
        <dbReference type="ARBA" id="ARBA00023128"/>
    </source>
</evidence>
<protein>
    <recommendedName>
        <fullName evidence="6">Cytochrome c oxidase assembly factor 6 homolog</fullName>
    </recommendedName>
</protein>
<dbReference type="PANTHER" id="PTHR46690:SF1">
    <property type="entry name" value="CYTOCHROME C OXIDASE ASSEMBLY FACTOR 6 HOMOLOG"/>
    <property type="match status" value="1"/>
</dbReference>
<comment type="caution">
    <text evidence="4">The sequence shown here is derived from an EMBL/GenBank/DDBJ whole genome shotgun (WGS) entry which is preliminary data.</text>
</comment>
<organism evidence="4 5">
    <name type="scientific">Calicophoron daubneyi</name>
    <name type="common">Rumen fluke</name>
    <name type="synonym">Paramphistomum daubneyi</name>
    <dbReference type="NCBI Taxonomy" id="300641"/>
    <lineage>
        <taxon>Eukaryota</taxon>
        <taxon>Metazoa</taxon>
        <taxon>Spiralia</taxon>
        <taxon>Lophotrochozoa</taxon>
        <taxon>Platyhelminthes</taxon>
        <taxon>Trematoda</taxon>
        <taxon>Digenea</taxon>
        <taxon>Plagiorchiida</taxon>
        <taxon>Pronocephalata</taxon>
        <taxon>Paramphistomoidea</taxon>
        <taxon>Paramphistomidae</taxon>
        <taxon>Calicophoron</taxon>
    </lineage>
</organism>
<keyword evidence="2" id="KW-0496">Mitochondrion</keyword>
<accession>A0AAV2T916</accession>
<dbReference type="AlphaFoldDB" id="A0AAV2T916"/>
<name>A0AAV2T916_CALDB</name>
<dbReference type="Proteomes" id="UP001497525">
    <property type="component" value="Unassembled WGS sequence"/>
</dbReference>
<evidence type="ECO:0000256" key="1">
    <source>
        <dbReference type="ARBA" id="ARBA00004173"/>
    </source>
</evidence>